<feature type="region of interest" description="Disordered" evidence="1">
    <location>
        <begin position="15"/>
        <end position="100"/>
    </location>
</feature>
<accession>A0A6U4MC13</accession>
<evidence type="ECO:0000256" key="1">
    <source>
        <dbReference type="SAM" id="MobiDB-lite"/>
    </source>
</evidence>
<evidence type="ECO:0000313" key="2">
    <source>
        <dbReference type="EMBL" id="CAD8737127.1"/>
    </source>
</evidence>
<feature type="compositionally biased region" description="Polar residues" evidence="1">
    <location>
        <begin position="90"/>
        <end position="100"/>
    </location>
</feature>
<dbReference type="EMBL" id="HBFX01035333">
    <property type="protein sequence ID" value="CAD8970294.1"/>
    <property type="molecule type" value="Transcribed_RNA"/>
</dbReference>
<proteinExistence type="predicted"/>
<name>A0A6U4MC13_HEMAN</name>
<protein>
    <submittedName>
        <fullName evidence="2">Uncharacterized protein</fullName>
    </submittedName>
</protein>
<dbReference type="EMBL" id="HBFK01006052">
    <property type="protein sequence ID" value="CAD8737127.1"/>
    <property type="molecule type" value="Transcribed_RNA"/>
</dbReference>
<reference evidence="2" key="1">
    <citation type="submission" date="2021-01" db="EMBL/GenBank/DDBJ databases">
        <authorList>
            <person name="Corre E."/>
            <person name="Pelletier E."/>
            <person name="Niang G."/>
            <person name="Scheremetjew M."/>
            <person name="Finn R."/>
            <person name="Kale V."/>
            <person name="Holt S."/>
            <person name="Cochrane G."/>
            <person name="Meng A."/>
            <person name="Brown T."/>
            <person name="Cohen L."/>
        </authorList>
    </citation>
    <scope>NUCLEOTIDE SEQUENCE</scope>
    <source>
        <strain evidence="2">CCMP441</strain>
        <strain evidence="3">CCMP644</strain>
    </source>
</reference>
<gene>
    <name evidence="3" type="ORF">HAND00432_LOCUS21293</name>
    <name evidence="2" type="ORF">HAND1043_LOCUS3619</name>
</gene>
<dbReference type="AlphaFoldDB" id="A0A6U4MC13"/>
<sequence>MQRYATRLLRGQVCGKHAGCSQAGEPRQHRDHASVPPKGSQESFKRFFGDMTSRSASHRDPSVHDMDMDGSPAERRGSVGGGSLLWSIRGSESGSASVNNREGAASSGMIPSNSCVSFLSFASSLDSSTFWGGVDGEGELNSLLKKRIPSVVDFQSFGENNYWRPSFTWLDTKGNS</sequence>
<feature type="compositionally biased region" description="Basic and acidic residues" evidence="1">
    <location>
        <begin position="57"/>
        <end position="77"/>
    </location>
</feature>
<organism evidence="2">
    <name type="scientific">Hemiselmis andersenii</name>
    <name type="common">Cryptophyte alga</name>
    <dbReference type="NCBI Taxonomy" id="464988"/>
    <lineage>
        <taxon>Eukaryota</taxon>
        <taxon>Cryptophyceae</taxon>
        <taxon>Cryptomonadales</taxon>
        <taxon>Hemiselmidaceae</taxon>
        <taxon>Hemiselmis</taxon>
    </lineage>
</organism>
<evidence type="ECO:0000313" key="3">
    <source>
        <dbReference type="EMBL" id="CAD8970294.1"/>
    </source>
</evidence>